<name>A0ABX7GV94_9GAMM</name>
<dbReference type="InterPro" id="IPR025358">
    <property type="entry name" value="DUF4262"/>
</dbReference>
<dbReference type="RefSeq" id="WP_188795783.1">
    <property type="nucleotide sequence ID" value="NZ_BMIZ01000001.1"/>
</dbReference>
<organism evidence="1 2">
    <name type="scientific">Dyella caseinilytica</name>
    <dbReference type="NCBI Taxonomy" id="1849581"/>
    <lineage>
        <taxon>Bacteria</taxon>
        <taxon>Pseudomonadati</taxon>
        <taxon>Pseudomonadota</taxon>
        <taxon>Gammaproteobacteria</taxon>
        <taxon>Lysobacterales</taxon>
        <taxon>Rhodanobacteraceae</taxon>
        <taxon>Dyella</taxon>
    </lineage>
</organism>
<dbReference type="EMBL" id="CP064030">
    <property type="protein sequence ID" value="QRN53667.1"/>
    <property type="molecule type" value="Genomic_DNA"/>
</dbReference>
<proteinExistence type="predicted"/>
<dbReference type="Pfam" id="PF14081">
    <property type="entry name" value="DUF4262"/>
    <property type="match status" value="1"/>
</dbReference>
<dbReference type="Proteomes" id="UP000663181">
    <property type="component" value="Chromosome"/>
</dbReference>
<sequence length="154" mass="17595">MDTDEEKALADIFEYGCHVLHVLAEGNLPPFTYTVGVERTSSAPEIVVIGLKQPIAHSVVNEYNRRVRLGERFSPGQFASGFVGGFDCQFREVHRSHYHEYFGWDIWLYGGTEFRVLQLVYPTTDGIWPWDQEASKWFAAWQPLLDIEAAAVAR</sequence>
<reference evidence="1 2" key="1">
    <citation type="submission" date="2020-10" db="EMBL/GenBank/DDBJ databases">
        <title>Phylogeny of dyella-like bacteria.</title>
        <authorList>
            <person name="Fu J."/>
        </authorList>
    </citation>
    <scope>NUCLEOTIDE SEQUENCE [LARGE SCALE GENOMIC DNA]</scope>
    <source>
        <strain evidence="1 2">DHOB09</strain>
    </source>
</reference>
<evidence type="ECO:0000313" key="1">
    <source>
        <dbReference type="EMBL" id="QRN53667.1"/>
    </source>
</evidence>
<protein>
    <submittedName>
        <fullName evidence="1">DUF4262 domain-containing protein</fullName>
    </submittedName>
</protein>
<accession>A0ABX7GV94</accession>
<gene>
    <name evidence="1" type="ORF">ISN74_20085</name>
</gene>
<evidence type="ECO:0000313" key="2">
    <source>
        <dbReference type="Proteomes" id="UP000663181"/>
    </source>
</evidence>
<keyword evidence="2" id="KW-1185">Reference proteome</keyword>